<dbReference type="SUPFAM" id="SSF52151">
    <property type="entry name" value="FabD/lysophospholipase-like"/>
    <property type="match status" value="1"/>
</dbReference>
<keyword evidence="12" id="KW-1185">Reference proteome</keyword>
<keyword evidence="7" id="KW-0325">Glycoprotein</keyword>
<evidence type="ECO:0000256" key="8">
    <source>
        <dbReference type="PROSITE-ProRule" id="PRU00555"/>
    </source>
</evidence>
<dbReference type="PROSITE" id="PS51257">
    <property type="entry name" value="PROKAR_LIPOPROTEIN"/>
    <property type="match status" value="1"/>
</dbReference>
<dbReference type="PANTHER" id="PTHR10728">
    <property type="entry name" value="CYTOSOLIC PHOSPHOLIPASE A2"/>
    <property type="match status" value="1"/>
</dbReference>
<proteinExistence type="inferred from homology"/>
<dbReference type="InterPro" id="IPR016035">
    <property type="entry name" value="Acyl_Trfase/lysoPLipase"/>
</dbReference>
<reference evidence="11 12" key="1">
    <citation type="submission" date="2016-04" db="EMBL/GenBank/DDBJ databases">
        <title>A degradative enzymes factory behind the ericoid mycorrhizal symbiosis.</title>
        <authorList>
            <consortium name="DOE Joint Genome Institute"/>
            <person name="Martino E."/>
            <person name="Morin E."/>
            <person name="Grelet G."/>
            <person name="Kuo A."/>
            <person name="Kohler A."/>
            <person name="Daghino S."/>
            <person name="Barry K."/>
            <person name="Choi C."/>
            <person name="Cichocki N."/>
            <person name="Clum A."/>
            <person name="Copeland A."/>
            <person name="Hainaut M."/>
            <person name="Haridas S."/>
            <person name="Labutti K."/>
            <person name="Lindquist E."/>
            <person name="Lipzen A."/>
            <person name="Khouja H.-R."/>
            <person name="Murat C."/>
            <person name="Ohm R."/>
            <person name="Olson A."/>
            <person name="Spatafora J."/>
            <person name="Veneault-Fourrey C."/>
            <person name="Henrissat B."/>
            <person name="Grigoriev I."/>
            <person name="Martin F."/>
            <person name="Perotto S."/>
        </authorList>
    </citation>
    <scope>NUCLEOTIDE SEQUENCE [LARGE SCALE GENOMIC DNA]</scope>
    <source>
        <strain evidence="11 12">F</strain>
    </source>
</reference>
<dbReference type="PROSITE" id="PS51210">
    <property type="entry name" value="PLA2C"/>
    <property type="match status" value="1"/>
</dbReference>
<dbReference type="GO" id="GO:0004623">
    <property type="term" value="F:phospholipase A2 activity"/>
    <property type="evidence" value="ECO:0007669"/>
    <property type="project" value="TreeGrafter"/>
</dbReference>
<dbReference type="Pfam" id="PF01735">
    <property type="entry name" value="PLA2_B"/>
    <property type="match status" value="2"/>
</dbReference>
<keyword evidence="4 8" id="KW-0378">Hydrolase</keyword>
<dbReference type="EMBL" id="KZ613949">
    <property type="protein sequence ID" value="PMD37682.1"/>
    <property type="molecule type" value="Genomic_DNA"/>
</dbReference>
<comment type="catalytic activity">
    <reaction evidence="9">
        <text>a 1-acyl-sn-glycero-3-phosphocholine + H2O = sn-glycerol 3-phosphocholine + a fatty acid + H(+)</text>
        <dbReference type="Rhea" id="RHEA:15177"/>
        <dbReference type="ChEBI" id="CHEBI:15377"/>
        <dbReference type="ChEBI" id="CHEBI:15378"/>
        <dbReference type="ChEBI" id="CHEBI:16870"/>
        <dbReference type="ChEBI" id="CHEBI:28868"/>
        <dbReference type="ChEBI" id="CHEBI:58168"/>
        <dbReference type="EC" id="3.1.1.5"/>
    </reaction>
</comment>
<accession>A0A2J6RGP0</accession>
<evidence type="ECO:0000313" key="11">
    <source>
        <dbReference type="EMBL" id="PMD37682.1"/>
    </source>
</evidence>
<comment type="similarity">
    <text evidence="1 9">Belongs to the lysophospholipase family.</text>
</comment>
<evidence type="ECO:0000256" key="7">
    <source>
        <dbReference type="ARBA" id="ARBA00023180"/>
    </source>
</evidence>
<dbReference type="EC" id="3.1.1.5" evidence="2 9"/>
<keyword evidence="3 9" id="KW-0732">Signal</keyword>
<keyword evidence="5 8" id="KW-0442">Lipid degradation</keyword>
<dbReference type="GO" id="GO:0004622">
    <property type="term" value="F:phosphatidylcholine lysophospholipase activity"/>
    <property type="evidence" value="ECO:0007669"/>
    <property type="project" value="UniProtKB-EC"/>
</dbReference>
<feature type="chain" id="PRO_5014209509" description="Lysophospholipase" evidence="9">
    <location>
        <begin position="23"/>
        <end position="737"/>
    </location>
</feature>
<evidence type="ECO:0000256" key="3">
    <source>
        <dbReference type="ARBA" id="ARBA00022729"/>
    </source>
</evidence>
<dbReference type="PANTHER" id="PTHR10728:SF33">
    <property type="entry name" value="LYSOPHOSPHOLIPASE 1-RELATED"/>
    <property type="match status" value="1"/>
</dbReference>
<name>A0A2J6RGP0_HYAVF</name>
<evidence type="ECO:0000259" key="10">
    <source>
        <dbReference type="PROSITE" id="PS51210"/>
    </source>
</evidence>
<dbReference type="STRING" id="1149755.A0A2J6RGP0"/>
<dbReference type="Gene3D" id="3.40.1090.10">
    <property type="entry name" value="Cytosolic phospholipase A2 catalytic domain"/>
    <property type="match status" value="1"/>
</dbReference>
<dbReference type="InterPro" id="IPR002642">
    <property type="entry name" value="LysoPLipase_cat_dom"/>
</dbReference>
<feature type="domain" description="PLA2c" evidence="10">
    <location>
        <begin position="87"/>
        <end position="636"/>
    </location>
</feature>
<evidence type="ECO:0000256" key="4">
    <source>
        <dbReference type="ARBA" id="ARBA00022801"/>
    </source>
</evidence>
<gene>
    <name evidence="11" type="ORF">L207DRAFT_636339</name>
</gene>
<dbReference type="Proteomes" id="UP000235786">
    <property type="component" value="Unassembled WGS sequence"/>
</dbReference>
<protein>
    <recommendedName>
        <fullName evidence="2 9">Lysophospholipase</fullName>
        <ecNumber evidence="2 9">3.1.1.5</ecNumber>
    </recommendedName>
</protein>
<feature type="signal peptide" evidence="9">
    <location>
        <begin position="1"/>
        <end position="22"/>
    </location>
</feature>
<organism evidence="11 12">
    <name type="scientific">Hyaloscypha variabilis (strain UAMH 11265 / GT02V1 / F)</name>
    <name type="common">Meliniomyces variabilis</name>
    <dbReference type="NCBI Taxonomy" id="1149755"/>
    <lineage>
        <taxon>Eukaryota</taxon>
        <taxon>Fungi</taxon>
        <taxon>Dikarya</taxon>
        <taxon>Ascomycota</taxon>
        <taxon>Pezizomycotina</taxon>
        <taxon>Leotiomycetes</taxon>
        <taxon>Helotiales</taxon>
        <taxon>Hyaloscyphaceae</taxon>
        <taxon>Hyaloscypha</taxon>
        <taxon>Hyaloscypha variabilis</taxon>
    </lineage>
</organism>
<dbReference type="GO" id="GO:0005829">
    <property type="term" value="C:cytosol"/>
    <property type="evidence" value="ECO:0007669"/>
    <property type="project" value="TreeGrafter"/>
</dbReference>
<evidence type="ECO:0000256" key="2">
    <source>
        <dbReference type="ARBA" id="ARBA00013274"/>
    </source>
</evidence>
<sequence>MKLTPLLRVLQASACLVALASCTTTSQPTTSGILTTTAPAVATSDPLKICWGDFDKCQVDIPTSCDYCTYVDKTTTTTPGYTITETPCPTSTKFVRAAGGLNPSEADWLSTRLPNAVKGMSKYFASAGTQYDIAPLLKDKPPRIGLAFSGGGYRAMLGGAGVLQAFDSAANGGLPGFAGILDSSLYITGLSGGGWLVGSWALNDYPDIKKLNETWKLPSGDNDSLWDQWYGEHFFGSQPVCYGVQCEVYQKHHSGAPISFADAWSRLIARNILRTVNGDSRWSDLLSSQKHKSGQVPLPILVATGRTNGDAYQPEGPIFELSPFEFGAWDPLSIGAFVPMDKLGTRLDNGSSNGTCVRGLDNSAFIMGTSSLAITSVLTDDFGFTVQESAANIPNPFCGFGTGKQTECQKFKKFETLYLSDGGDSGQNIPLLPHLEPSREMDVIIAVDQSADQTDLFGICCGYNYPLAESLNWTLSYAKSAAGIAQGINVPNSLPTPGEVLDNLGLVYTPTFFGCDASDSTLPLCTPESESDVPCARAPAPLIVYLPNAPYVAYSNGTTSSTIGWPWGGGLTTNLINNGVALASTGNTSTSSTLPSWSVCLACALAERARTRAGIKERSTPCKACFKQYCAETKPKLPKSSLTNAVTGYYQPPPIANKVGPPAQVRKDTFCFIYPNRVLSSCNHNCKSENPLGCTPWGDDIHQPPPAHGEAFLVPEEEEEEEEEEVIAVWESERGEL</sequence>
<evidence type="ECO:0000313" key="12">
    <source>
        <dbReference type="Proteomes" id="UP000235786"/>
    </source>
</evidence>
<keyword evidence="6 8" id="KW-0443">Lipid metabolism</keyword>
<dbReference type="AlphaFoldDB" id="A0A2J6RGP0"/>
<dbReference type="OrthoDB" id="4084751at2759"/>
<evidence type="ECO:0000256" key="5">
    <source>
        <dbReference type="ARBA" id="ARBA00022963"/>
    </source>
</evidence>
<evidence type="ECO:0000256" key="9">
    <source>
        <dbReference type="RuleBase" id="RU362103"/>
    </source>
</evidence>
<evidence type="ECO:0000256" key="1">
    <source>
        <dbReference type="ARBA" id="ARBA00008780"/>
    </source>
</evidence>
<dbReference type="SMART" id="SM00022">
    <property type="entry name" value="PLAc"/>
    <property type="match status" value="1"/>
</dbReference>
<dbReference type="GO" id="GO:0046475">
    <property type="term" value="P:glycerophospholipid catabolic process"/>
    <property type="evidence" value="ECO:0007669"/>
    <property type="project" value="TreeGrafter"/>
</dbReference>
<evidence type="ECO:0000256" key="6">
    <source>
        <dbReference type="ARBA" id="ARBA00023098"/>
    </source>
</evidence>